<evidence type="ECO:0000313" key="2">
    <source>
        <dbReference type="Proteomes" id="UP000324800"/>
    </source>
</evidence>
<sequence>MPIHIQYKPVDTKYKQKDKECIEINAGESKCTCQLHWQAQLSESANSERWPTSQEIQQGQILGNIEKRVEQLVVYQPIDTARNLLMEKDDRKNKTIKATIHQPQAILTTDASATNWGVTLKLYNPEEEISKKRITAFKIDSDNSLTSNYLNGGPAAVLHPKLSDKILEKVEDLGLQIQQFHIYEIDNTILHFLSRLATSGDYTLRSEVLLDVLSQFQVKPTIDMLNNRRNRKFKRFMSVTQERWAVTQDSLSMSWKSEIPYLHPPIPLIPATLSKLKREGVQALLIVPNLLSQPWWPELKSLMSRFKTLGK</sequence>
<evidence type="ECO:0000313" key="1">
    <source>
        <dbReference type="EMBL" id="KAA6357184.1"/>
    </source>
</evidence>
<protein>
    <submittedName>
        <fullName evidence="1">Uncharacterized protein</fullName>
    </submittedName>
</protein>
<reference evidence="1 2" key="1">
    <citation type="submission" date="2019-03" db="EMBL/GenBank/DDBJ databases">
        <title>Single cell metagenomics reveals metabolic interactions within the superorganism composed of flagellate Streblomastix strix and complex community of Bacteroidetes bacteria on its surface.</title>
        <authorList>
            <person name="Treitli S.C."/>
            <person name="Kolisko M."/>
            <person name="Husnik F."/>
            <person name="Keeling P."/>
            <person name="Hampl V."/>
        </authorList>
    </citation>
    <scope>NUCLEOTIDE SEQUENCE [LARGE SCALE GENOMIC DNA]</scope>
    <source>
        <strain evidence="1">ST1C</strain>
    </source>
</reference>
<gene>
    <name evidence="1" type="ORF">EZS28_047289</name>
</gene>
<comment type="caution">
    <text evidence="1">The sequence shown here is derived from an EMBL/GenBank/DDBJ whole genome shotgun (WGS) entry which is preliminary data.</text>
</comment>
<feature type="non-terminal residue" evidence="1">
    <location>
        <position position="311"/>
    </location>
</feature>
<accession>A0A5J4TFF1</accession>
<dbReference type="PANTHER" id="PTHR33050">
    <property type="entry name" value="REVERSE TRANSCRIPTASE DOMAIN-CONTAINING PROTEIN"/>
    <property type="match status" value="1"/>
</dbReference>
<name>A0A5J4TFF1_9EUKA</name>
<dbReference type="EMBL" id="SNRW01031791">
    <property type="protein sequence ID" value="KAA6357184.1"/>
    <property type="molecule type" value="Genomic_DNA"/>
</dbReference>
<dbReference type="InterPro" id="IPR052055">
    <property type="entry name" value="Hepadnavirus_pol/RT"/>
</dbReference>
<proteinExistence type="predicted"/>
<dbReference type="OrthoDB" id="2897838at2759"/>
<dbReference type="PANTHER" id="PTHR33050:SF7">
    <property type="entry name" value="RIBONUCLEASE H"/>
    <property type="match status" value="1"/>
</dbReference>
<dbReference type="Proteomes" id="UP000324800">
    <property type="component" value="Unassembled WGS sequence"/>
</dbReference>
<organism evidence="1 2">
    <name type="scientific">Streblomastix strix</name>
    <dbReference type="NCBI Taxonomy" id="222440"/>
    <lineage>
        <taxon>Eukaryota</taxon>
        <taxon>Metamonada</taxon>
        <taxon>Preaxostyla</taxon>
        <taxon>Oxymonadida</taxon>
        <taxon>Streblomastigidae</taxon>
        <taxon>Streblomastix</taxon>
    </lineage>
</organism>
<dbReference type="AlphaFoldDB" id="A0A5J4TFF1"/>